<feature type="transmembrane region" description="Helical" evidence="1">
    <location>
        <begin position="165"/>
        <end position="186"/>
    </location>
</feature>
<dbReference type="GO" id="GO:0000387">
    <property type="term" value="P:spliceosomal snRNP assembly"/>
    <property type="evidence" value="ECO:0007669"/>
    <property type="project" value="InterPro"/>
</dbReference>
<accession>A0A818Q5T9</accession>
<evidence type="ECO:0000313" key="2">
    <source>
        <dbReference type="EMBL" id="CAF3629696.1"/>
    </source>
</evidence>
<evidence type="ECO:0000256" key="1">
    <source>
        <dbReference type="SAM" id="Phobius"/>
    </source>
</evidence>
<proteinExistence type="predicted"/>
<dbReference type="Gene3D" id="1.20.120.1760">
    <property type="match status" value="1"/>
</dbReference>
<reference evidence="2" key="1">
    <citation type="submission" date="2021-02" db="EMBL/GenBank/DDBJ databases">
        <authorList>
            <person name="Nowell W R."/>
        </authorList>
    </citation>
    <scope>NUCLEOTIDE SEQUENCE</scope>
</reference>
<feature type="transmembrane region" description="Helical" evidence="1">
    <location>
        <begin position="32"/>
        <end position="57"/>
    </location>
</feature>
<dbReference type="InterPro" id="IPR043130">
    <property type="entry name" value="CDP-OH_PTrfase_TM_dom"/>
</dbReference>
<dbReference type="GO" id="GO:0032797">
    <property type="term" value="C:SMN complex"/>
    <property type="evidence" value="ECO:0007669"/>
    <property type="project" value="InterPro"/>
</dbReference>
<feature type="transmembrane region" description="Helical" evidence="1">
    <location>
        <begin position="373"/>
        <end position="392"/>
    </location>
</feature>
<keyword evidence="1" id="KW-0812">Transmembrane</keyword>
<dbReference type="EMBL" id="CAJOBE010000368">
    <property type="protein sequence ID" value="CAF3629696.1"/>
    <property type="molecule type" value="Genomic_DNA"/>
</dbReference>
<feature type="transmembrane region" description="Helical" evidence="1">
    <location>
        <begin position="285"/>
        <end position="303"/>
    </location>
</feature>
<evidence type="ECO:0000313" key="3">
    <source>
        <dbReference type="Proteomes" id="UP000663874"/>
    </source>
</evidence>
<organism evidence="2 3">
    <name type="scientific">Rotaria sordida</name>
    <dbReference type="NCBI Taxonomy" id="392033"/>
    <lineage>
        <taxon>Eukaryota</taxon>
        <taxon>Metazoa</taxon>
        <taxon>Spiralia</taxon>
        <taxon>Gnathifera</taxon>
        <taxon>Rotifera</taxon>
        <taxon>Eurotatoria</taxon>
        <taxon>Bdelloidea</taxon>
        <taxon>Philodinida</taxon>
        <taxon>Philodinidae</taxon>
        <taxon>Rotaria</taxon>
    </lineage>
</organism>
<dbReference type="PANTHER" id="PTHR16238">
    <property type="entry name" value="GEM-ASSOCIATED PROTEIN 8"/>
    <property type="match status" value="1"/>
</dbReference>
<dbReference type="InterPro" id="IPR034754">
    <property type="entry name" value="GEMIN8"/>
</dbReference>
<name>A0A818Q5T9_9BILA</name>
<dbReference type="Pfam" id="PF15348">
    <property type="entry name" value="GEMIN8"/>
    <property type="match status" value="1"/>
</dbReference>
<keyword evidence="1" id="KW-1133">Transmembrane helix</keyword>
<dbReference type="PANTHER" id="PTHR16238:SF7">
    <property type="entry name" value="GEM-ASSOCIATED PROTEIN 8"/>
    <property type="match status" value="1"/>
</dbReference>
<dbReference type="AlphaFoldDB" id="A0A818Q5T9"/>
<feature type="transmembrane region" description="Helical" evidence="1">
    <location>
        <begin position="128"/>
        <end position="153"/>
    </location>
</feature>
<sequence length="573" mass="67782">MVIDIRKISNGAGLARSAFQHERFYVRTFHLFIAYPIYSCFLLLIIYLQIMDIILYFKIRSRGSLDLNVITITNHTNLNKFHQKMTETSNDNHIFNSLSIKKMMVGQITQYVRSPLAEYVESNLHFTYYFPSISVNIISIFHCFLSLISIKFFSSELLFQRRIGILIFEFRNFLDCLDGVVFRAHIKNSHYKSYHDNFGFYIDSLSDVFGGICLIIGCLLYFYKQRPFRSIIHQVNQSLSTRLSRSNDNENEEIDLIILNIDDEQKKIPSINDMNNNIFKTNGRIFIFLSLFTLRYALAAIFWDRDVQAYEDLLDSYKDKIHQQTLQLTILHSPLTILIFYLWRYLSAISIQDYLIIAIFFDRTSEFIHKANMLGWISLLITIFLTELHTIIKMENNDLTYWKNYQTAMQWIQGNTTNNVPILMRKEEENTMIDDDQDKQLEFTIDDDLLDFYRLSRDHKANRKNQKSQEKNEAEQFELIPGEQMRPNVQSISKLPPINRTKLRQLELEWLYGSTNSSKIHARETHIQMEFDQIFDKRQPSYFPSLPNRLQLDPDSYKQRSCFPIITILDSTS</sequence>
<gene>
    <name evidence="2" type="ORF">FNK824_LOCUS4852</name>
</gene>
<dbReference type="Proteomes" id="UP000663874">
    <property type="component" value="Unassembled WGS sequence"/>
</dbReference>
<protein>
    <submittedName>
        <fullName evidence="2">Uncharacterized protein</fullName>
    </submittedName>
</protein>
<feature type="transmembrane region" description="Helical" evidence="1">
    <location>
        <begin position="342"/>
        <end position="361"/>
    </location>
</feature>
<comment type="caution">
    <text evidence="2">The sequence shown here is derived from an EMBL/GenBank/DDBJ whole genome shotgun (WGS) entry which is preliminary data.</text>
</comment>
<keyword evidence="1" id="KW-0472">Membrane</keyword>
<feature type="transmembrane region" description="Helical" evidence="1">
    <location>
        <begin position="198"/>
        <end position="223"/>
    </location>
</feature>